<protein>
    <submittedName>
        <fullName evidence="2">Uncharacterized protein</fullName>
    </submittedName>
</protein>
<dbReference type="Proteomes" id="UP001175271">
    <property type="component" value="Unassembled WGS sequence"/>
</dbReference>
<evidence type="ECO:0000313" key="3">
    <source>
        <dbReference type="Proteomes" id="UP001175271"/>
    </source>
</evidence>
<dbReference type="SUPFAM" id="SSF52047">
    <property type="entry name" value="RNI-like"/>
    <property type="match status" value="1"/>
</dbReference>
<proteinExistence type="predicted"/>
<evidence type="ECO:0000313" key="2">
    <source>
        <dbReference type="EMBL" id="KAK0410253.1"/>
    </source>
</evidence>
<keyword evidence="1" id="KW-0812">Transmembrane</keyword>
<gene>
    <name evidence="2" type="ORF">QR680_005028</name>
</gene>
<feature type="transmembrane region" description="Helical" evidence="1">
    <location>
        <begin position="551"/>
        <end position="568"/>
    </location>
</feature>
<organism evidence="2 3">
    <name type="scientific">Steinernema hermaphroditum</name>
    <dbReference type="NCBI Taxonomy" id="289476"/>
    <lineage>
        <taxon>Eukaryota</taxon>
        <taxon>Metazoa</taxon>
        <taxon>Ecdysozoa</taxon>
        <taxon>Nematoda</taxon>
        <taxon>Chromadorea</taxon>
        <taxon>Rhabditida</taxon>
        <taxon>Tylenchina</taxon>
        <taxon>Panagrolaimomorpha</taxon>
        <taxon>Strongyloidoidea</taxon>
        <taxon>Steinernematidae</taxon>
        <taxon>Steinernema</taxon>
    </lineage>
</organism>
<keyword evidence="3" id="KW-1185">Reference proteome</keyword>
<dbReference type="AlphaFoldDB" id="A0AA39LUM7"/>
<sequence length="636" mass="72598">MGTHGTTNTHWAFLIFYDVGKLAFHIAINRRSEESANENTTRGASLLSKYERTYDFSGSYTACTPCTVRSLFTGCRRRLAPITSSAEARRTSIVDMRKKRIIPIEVPGSRDEAADAAAHKVLYNPYLLTKILTNLTSVNDRKNVELTCKFFKDVSRGSVFQSGSYGNAIECYYMHFEPKMTCQVLGESFTMETATREQNPDYVPASQPNGVENLKNFFMRFSRRSMSVHFGGTPAEYAPYIKPHTVILTKDFIKCFITLNNLRHLCLRNVFLEASASDYIRTNLLIKSNLLALCLHNVSCGSTDVLRNLVSLASGHELKRLTLESPLAFVLLMRLLASNPRYKDVRIETVSLYCSKEVMQFVNDIKYVERIAAKHIRYIHLSLNFYGTRRWEEYKSFKQFLEKTSLNIESLDVRIYFPNGPWRFPSIFNLKELFNGLSRHRNIKKFCLSGKLDACYASVIQNAITALSMLEFVKTVVFHQVLKVFGEPFWSHAAENLPNSIENLTISSAHNLKDQHVDALLLRLPRLRRFALHGARNLTIDGARRIFSSTYLTHVAVLYTIAAIMAAVKKKRHLDGAVKKDLEGRYPIVQFHDSVDEAKSCYDIATSEQELKVLKDISKFFYCDQCDVDVLTSQYC</sequence>
<dbReference type="EMBL" id="JAUCMV010000003">
    <property type="protein sequence ID" value="KAK0410253.1"/>
    <property type="molecule type" value="Genomic_DNA"/>
</dbReference>
<dbReference type="Gene3D" id="3.80.10.10">
    <property type="entry name" value="Ribonuclease Inhibitor"/>
    <property type="match status" value="1"/>
</dbReference>
<keyword evidence="1" id="KW-1133">Transmembrane helix</keyword>
<keyword evidence="1" id="KW-0472">Membrane</keyword>
<dbReference type="InterPro" id="IPR032675">
    <property type="entry name" value="LRR_dom_sf"/>
</dbReference>
<reference evidence="2" key="1">
    <citation type="submission" date="2023-06" db="EMBL/GenBank/DDBJ databases">
        <title>Genomic analysis of the entomopathogenic nematode Steinernema hermaphroditum.</title>
        <authorList>
            <person name="Schwarz E.M."/>
            <person name="Heppert J.K."/>
            <person name="Baniya A."/>
            <person name="Schwartz H.T."/>
            <person name="Tan C.-H."/>
            <person name="Antoshechkin I."/>
            <person name="Sternberg P.W."/>
            <person name="Goodrich-Blair H."/>
            <person name="Dillman A.R."/>
        </authorList>
    </citation>
    <scope>NUCLEOTIDE SEQUENCE</scope>
    <source>
        <strain evidence="2">PS9179</strain>
        <tissue evidence="2">Whole animal</tissue>
    </source>
</reference>
<name>A0AA39LUM7_9BILA</name>
<evidence type="ECO:0000256" key="1">
    <source>
        <dbReference type="SAM" id="Phobius"/>
    </source>
</evidence>
<comment type="caution">
    <text evidence="2">The sequence shown here is derived from an EMBL/GenBank/DDBJ whole genome shotgun (WGS) entry which is preliminary data.</text>
</comment>
<accession>A0AA39LUM7</accession>